<proteinExistence type="inferred from homology"/>
<evidence type="ECO:0000313" key="4">
    <source>
        <dbReference type="Proteomes" id="UP001556367"/>
    </source>
</evidence>
<evidence type="ECO:0000313" key="3">
    <source>
        <dbReference type="EMBL" id="KAL0952362.1"/>
    </source>
</evidence>
<feature type="domain" description="Mug135-like C-terminal" evidence="2">
    <location>
        <begin position="109"/>
        <end position="188"/>
    </location>
</feature>
<dbReference type="Proteomes" id="UP001556367">
    <property type="component" value="Unassembled WGS sequence"/>
</dbReference>
<dbReference type="InterPro" id="IPR013902">
    <property type="entry name" value="Mug135-like_C"/>
</dbReference>
<accession>A0ABR3J9V6</accession>
<dbReference type="Pfam" id="PF08593">
    <property type="entry name" value="Mug135_C"/>
    <property type="match status" value="1"/>
</dbReference>
<name>A0ABR3J9V6_9AGAR</name>
<reference evidence="4" key="1">
    <citation type="submission" date="2024-06" db="EMBL/GenBank/DDBJ databases">
        <title>Multi-omics analyses provide insights into the biosynthesis of the anticancer antibiotic pleurotin in Hohenbuehelia grisea.</title>
        <authorList>
            <person name="Weaver J.A."/>
            <person name="Alberti F."/>
        </authorList>
    </citation>
    <scope>NUCLEOTIDE SEQUENCE [LARGE SCALE GENOMIC DNA]</scope>
    <source>
        <strain evidence="4">T-177</strain>
    </source>
</reference>
<evidence type="ECO:0000256" key="1">
    <source>
        <dbReference type="ARBA" id="ARBA00005788"/>
    </source>
</evidence>
<keyword evidence="4" id="KW-1185">Reference proteome</keyword>
<dbReference type="EMBL" id="JASNQZ010000010">
    <property type="protein sequence ID" value="KAL0952362.1"/>
    <property type="molecule type" value="Genomic_DNA"/>
</dbReference>
<protein>
    <recommendedName>
        <fullName evidence="2">Mug135-like C-terminal domain-containing protein</fullName>
    </recommendedName>
</protein>
<evidence type="ECO:0000259" key="2">
    <source>
        <dbReference type="Pfam" id="PF08593"/>
    </source>
</evidence>
<sequence>MIQRPEIVYPLSNIQNFTAASRYAEILWACSGLSPDHPLYVDVSEAYEAKARAIQLACFVHFDDIPNQHVVAPDFFREMETRINSRIDTVEAKLVGEILQLKQVSLKALNGARDDGTILPYELIPFKDGTMPAENPLPDGPLPSLTTVGAITALTNPQASAYLQGYGAVEIPELLEDRHKLIAELIGVPVAVLKVRFKY</sequence>
<organism evidence="3 4">
    <name type="scientific">Hohenbuehelia grisea</name>
    <dbReference type="NCBI Taxonomy" id="104357"/>
    <lineage>
        <taxon>Eukaryota</taxon>
        <taxon>Fungi</taxon>
        <taxon>Dikarya</taxon>
        <taxon>Basidiomycota</taxon>
        <taxon>Agaricomycotina</taxon>
        <taxon>Agaricomycetes</taxon>
        <taxon>Agaricomycetidae</taxon>
        <taxon>Agaricales</taxon>
        <taxon>Pleurotineae</taxon>
        <taxon>Pleurotaceae</taxon>
        <taxon>Hohenbuehelia</taxon>
    </lineage>
</organism>
<gene>
    <name evidence="3" type="ORF">HGRIS_006641</name>
</gene>
<comment type="similarity">
    <text evidence="1">Belongs to the UPF0612 family.</text>
</comment>
<comment type="caution">
    <text evidence="3">The sequence shown here is derived from an EMBL/GenBank/DDBJ whole genome shotgun (WGS) entry which is preliminary data.</text>
</comment>